<sequence>MGKSVEVLAVMLAPGFWAEAYDPGPAKQIVVELTSTEYRSEMRVQCPDGRLKSKVKERAL</sequence>
<accession>A0A3N9WU04</accession>
<proteinExistence type="predicted"/>
<comment type="caution">
    <text evidence="1">The sequence shown here is derived from an EMBL/GenBank/DDBJ whole genome shotgun (WGS) entry which is preliminary data.</text>
</comment>
<dbReference type="AlphaFoldDB" id="A0A3N9WU04"/>
<name>A0A3N9WU04_9ACTN</name>
<keyword evidence="2" id="KW-1185">Reference proteome</keyword>
<evidence type="ECO:0000313" key="2">
    <source>
        <dbReference type="Proteomes" id="UP000282312"/>
    </source>
</evidence>
<evidence type="ECO:0000313" key="1">
    <source>
        <dbReference type="EMBL" id="RQX04179.1"/>
    </source>
</evidence>
<organism evidence="1 2">
    <name type="scientific">Micromonospora inaquosa</name>
    <dbReference type="NCBI Taxonomy" id="2203716"/>
    <lineage>
        <taxon>Bacteria</taxon>
        <taxon>Bacillati</taxon>
        <taxon>Actinomycetota</taxon>
        <taxon>Actinomycetes</taxon>
        <taxon>Micromonosporales</taxon>
        <taxon>Micromonosporaceae</taxon>
        <taxon>Micromonospora</taxon>
    </lineage>
</organism>
<dbReference type="Proteomes" id="UP000282312">
    <property type="component" value="Unassembled WGS sequence"/>
</dbReference>
<protein>
    <submittedName>
        <fullName evidence="1">Uncharacterized protein</fullName>
    </submittedName>
</protein>
<gene>
    <name evidence="1" type="ORF">DLJ59_10735</name>
</gene>
<dbReference type="EMBL" id="QGSZ01000178">
    <property type="protein sequence ID" value="RQX04179.1"/>
    <property type="molecule type" value="Genomic_DNA"/>
</dbReference>
<reference evidence="1 2" key="1">
    <citation type="submission" date="2018-05" db="EMBL/GenBank/DDBJ databases">
        <title>Micromonospora from Atacama Desert.</title>
        <authorList>
            <person name="Carro L."/>
            <person name="Goodfellow M."/>
            <person name="Klenk H.-P."/>
        </authorList>
    </citation>
    <scope>NUCLEOTIDE SEQUENCE [LARGE SCALE GENOMIC DNA]</scope>
    <source>
        <strain evidence="1 2">LB39</strain>
    </source>
</reference>